<dbReference type="PANTHER" id="PTHR11266:SF121">
    <property type="entry name" value="OS09G0315000 PROTEIN"/>
    <property type="match status" value="1"/>
</dbReference>
<sequence>MVASLKFRSLALVILPFAHGFIHPMSLPQKKCSTPSSSVDRANHHGSHSHPKETLLHSFAGGELTAVDAFFQTSPYVSAFLTCSVKASAADWVAQSMQQEEEERNWNRNLAFIAYGGIYQGCIQSFIFGVLFPMWFPDPTIHSILTQVAIDTLILGPLVCMPTVYTMKAVFAGETDPTAGITKYLDHVQHKGILFKYWSIWGPVQALNFALVPPHLRVYVVAMVSFFWICLLSMVSSSSSSVEEMEEEDRFMTHQHQQADGASSTSTNPSLQLLPIPVLSSGHASYEHAQSMSQESHWRR</sequence>
<evidence type="ECO:0000313" key="9">
    <source>
        <dbReference type="EMBL" id="CAB9522551.1"/>
    </source>
</evidence>
<organism evidence="9 10">
    <name type="scientific">Seminavis robusta</name>
    <dbReference type="NCBI Taxonomy" id="568900"/>
    <lineage>
        <taxon>Eukaryota</taxon>
        <taxon>Sar</taxon>
        <taxon>Stramenopiles</taxon>
        <taxon>Ochrophyta</taxon>
        <taxon>Bacillariophyta</taxon>
        <taxon>Bacillariophyceae</taxon>
        <taxon>Bacillariophycidae</taxon>
        <taxon>Naviculales</taxon>
        <taxon>Naviculaceae</taxon>
        <taxon>Seminavis</taxon>
    </lineage>
</organism>
<keyword evidence="10" id="KW-1185">Reference proteome</keyword>
<keyword evidence="3 6" id="KW-0812">Transmembrane</keyword>
<dbReference type="GO" id="GO:0016020">
    <property type="term" value="C:membrane"/>
    <property type="evidence" value="ECO:0007669"/>
    <property type="project" value="UniProtKB-SubCell"/>
</dbReference>
<feature type="transmembrane region" description="Helical" evidence="6">
    <location>
        <begin position="216"/>
        <end position="235"/>
    </location>
</feature>
<feature type="region of interest" description="Disordered" evidence="7">
    <location>
        <begin position="32"/>
        <end position="52"/>
    </location>
</feature>
<dbReference type="AlphaFoldDB" id="A0A9N8HQQ8"/>
<feature type="signal peptide" evidence="8">
    <location>
        <begin position="1"/>
        <end position="20"/>
    </location>
</feature>
<accession>A0A9N8HQQ8</accession>
<evidence type="ECO:0000313" key="10">
    <source>
        <dbReference type="Proteomes" id="UP001153069"/>
    </source>
</evidence>
<feature type="chain" id="PRO_5040234589" evidence="8">
    <location>
        <begin position="21"/>
        <end position="300"/>
    </location>
</feature>
<evidence type="ECO:0000256" key="8">
    <source>
        <dbReference type="SAM" id="SignalP"/>
    </source>
</evidence>
<feature type="transmembrane region" description="Helical" evidence="6">
    <location>
        <begin position="112"/>
        <end position="136"/>
    </location>
</feature>
<dbReference type="GO" id="GO:0005737">
    <property type="term" value="C:cytoplasm"/>
    <property type="evidence" value="ECO:0007669"/>
    <property type="project" value="TreeGrafter"/>
</dbReference>
<evidence type="ECO:0000256" key="7">
    <source>
        <dbReference type="SAM" id="MobiDB-lite"/>
    </source>
</evidence>
<evidence type="ECO:0000256" key="1">
    <source>
        <dbReference type="ARBA" id="ARBA00004141"/>
    </source>
</evidence>
<evidence type="ECO:0000256" key="6">
    <source>
        <dbReference type="RuleBase" id="RU363053"/>
    </source>
</evidence>
<comment type="subcellular location">
    <subcellularLocation>
        <location evidence="1">Membrane</location>
        <topology evidence="1">Multi-pass membrane protein</topology>
    </subcellularLocation>
</comment>
<feature type="region of interest" description="Disordered" evidence="7">
    <location>
        <begin position="245"/>
        <end position="269"/>
    </location>
</feature>
<keyword evidence="5 6" id="KW-0472">Membrane</keyword>
<dbReference type="PANTHER" id="PTHR11266">
    <property type="entry name" value="PEROXISOMAL MEMBRANE PROTEIN 2, PXMP2 MPV17"/>
    <property type="match status" value="1"/>
</dbReference>
<keyword evidence="4 6" id="KW-1133">Transmembrane helix</keyword>
<evidence type="ECO:0000256" key="5">
    <source>
        <dbReference type="ARBA" id="ARBA00023136"/>
    </source>
</evidence>
<dbReference type="InterPro" id="IPR007248">
    <property type="entry name" value="Mpv17_PMP22"/>
</dbReference>
<comment type="similarity">
    <text evidence="2 6">Belongs to the peroxisomal membrane protein PXMP2/4 family.</text>
</comment>
<dbReference type="EMBL" id="CAICTM010001313">
    <property type="protein sequence ID" value="CAB9522551.1"/>
    <property type="molecule type" value="Genomic_DNA"/>
</dbReference>
<gene>
    <name evidence="9" type="ORF">SEMRO_1315_G262070.1</name>
</gene>
<reference evidence="9" key="1">
    <citation type="submission" date="2020-06" db="EMBL/GenBank/DDBJ databases">
        <authorList>
            <consortium name="Plant Systems Biology data submission"/>
        </authorList>
    </citation>
    <scope>NUCLEOTIDE SEQUENCE</scope>
    <source>
        <strain evidence="9">D6</strain>
    </source>
</reference>
<protein>
    <submittedName>
        <fullName evidence="9">Mpv17 / PMP22 family</fullName>
    </submittedName>
</protein>
<name>A0A9N8HQQ8_9STRA</name>
<evidence type="ECO:0000256" key="2">
    <source>
        <dbReference type="ARBA" id="ARBA00006824"/>
    </source>
</evidence>
<keyword evidence="8" id="KW-0732">Signal</keyword>
<feature type="transmembrane region" description="Helical" evidence="6">
    <location>
        <begin position="148"/>
        <end position="167"/>
    </location>
</feature>
<proteinExistence type="inferred from homology"/>
<dbReference type="Pfam" id="PF04117">
    <property type="entry name" value="Mpv17_PMP22"/>
    <property type="match status" value="1"/>
</dbReference>
<evidence type="ECO:0000256" key="4">
    <source>
        <dbReference type="ARBA" id="ARBA00022989"/>
    </source>
</evidence>
<dbReference type="OrthoDB" id="45415at2759"/>
<evidence type="ECO:0000256" key="3">
    <source>
        <dbReference type="ARBA" id="ARBA00022692"/>
    </source>
</evidence>
<dbReference type="Proteomes" id="UP001153069">
    <property type="component" value="Unassembled WGS sequence"/>
</dbReference>
<comment type="caution">
    <text evidence="9">The sequence shown here is derived from an EMBL/GenBank/DDBJ whole genome shotgun (WGS) entry which is preliminary data.</text>
</comment>
<feature type="compositionally biased region" description="Polar residues" evidence="7">
    <location>
        <begin position="254"/>
        <end position="269"/>
    </location>
</feature>